<proteinExistence type="predicted"/>
<dbReference type="EMBL" id="JBJQND010000018">
    <property type="protein sequence ID" value="KAL3836949.1"/>
    <property type="molecule type" value="Genomic_DNA"/>
</dbReference>
<evidence type="ECO:0008006" key="11">
    <source>
        <dbReference type="Google" id="ProtNLM"/>
    </source>
</evidence>
<evidence type="ECO:0000256" key="4">
    <source>
        <dbReference type="ARBA" id="ARBA00022859"/>
    </source>
</evidence>
<evidence type="ECO:0000256" key="5">
    <source>
        <dbReference type="ARBA" id="ARBA00023198"/>
    </source>
</evidence>
<evidence type="ECO:0000259" key="7">
    <source>
        <dbReference type="PROSITE" id="PS50017"/>
    </source>
</evidence>
<organism evidence="9 10">
    <name type="scientific">Sinanodonta woodiana</name>
    <name type="common">Chinese pond mussel</name>
    <name type="synonym">Anodonta woodiana</name>
    <dbReference type="NCBI Taxonomy" id="1069815"/>
    <lineage>
        <taxon>Eukaryota</taxon>
        <taxon>Metazoa</taxon>
        <taxon>Spiralia</taxon>
        <taxon>Lophotrochozoa</taxon>
        <taxon>Mollusca</taxon>
        <taxon>Bivalvia</taxon>
        <taxon>Autobranchia</taxon>
        <taxon>Heteroconchia</taxon>
        <taxon>Palaeoheterodonta</taxon>
        <taxon>Unionida</taxon>
        <taxon>Unionoidea</taxon>
        <taxon>Unionidae</taxon>
        <taxon>Unioninae</taxon>
        <taxon>Sinanodonta</taxon>
    </lineage>
</organism>
<evidence type="ECO:0000256" key="2">
    <source>
        <dbReference type="ARBA" id="ARBA00022490"/>
    </source>
</evidence>
<evidence type="ECO:0000313" key="10">
    <source>
        <dbReference type="Proteomes" id="UP001634394"/>
    </source>
</evidence>
<comment type="caution">
    <text evidence="9">The sequence shown here is derived from an EMBL/GenBank/DDBJ whole genome shotgun (WGS) entry which is preliminary data.</text>
</comment>
<evidence type="ECO:0000256" key="1">
    <source>
        <dbReference type="ARBA" id="ARBA00004496"/>
    </source>
</evidence>
<dbReference type="SMART" id="SM00005">
    <property type="entry name" value="DEATH"/>
    <property type="match status" value="1"/>
</dbReference>
<keyword evidence="3" id="KW-0399">Innate immunity</keyword>
<keyword evidence="2" id="KW-0963">Cytoplasm</keyword>
<dbReference type="InterPro" id="IPR034249">
    <property type="entry name" value="MyD88_Death"/>
</dbReference>
<sequence>MATGLAETDVALPEKYRQFPLRALRISARSKLAQYLDPDGVLTLVSDDLDIVNNYNGLAELIGFSYIEIRNFMRRSSPTTELLDAWTKKEPLNATLGKLWDYLYQMERMDVLTDCRRTVVRDADAYFEQQELEKYDFPIQDPEVSNSQLDREMEIDDLEGAAVDDIRYGTKTTYDAFVSYNEEPKDLEFVKKMIRELEGNQNLKLFVPGRDDIPGAAKYVVTAAMIEKRCRRVIIVLSESFGKSVMCDFQVKFAQALAPGARSKRLIPVLIEKSPIPRILKFLTVCDFTIRDMEDWVWDRLSLAVKAPLPQPSSASMRNEPESQEDQSDSLGNISLELSGIYSSFRHNQDSHRVRHLSTQSCSASTSREKEPESPPQVMRLGISKDNKSLQQRQNSNYVTQSGMLSFSPTLSHPTDSANSITQSEDFNNLRYHAIENVQPSAVSREYASLSMETDFENVLDESISSTEEFRFVY</sequence>
<accession>A0ABD3TIS3</accession>
<feature type="region of interest" description="Disordered" evidence="6">
    <location>
        <begin position="310"/>
        <end position="330"/>
    </location>
</feature>
<keyword evidence="4" id="KW-0391">Immunity</keyword>
<dbReference type="Gene3D" id="1.10.533.10">
    <property type="entry name" value="Death Domain, Fas"/>
    <property type="match status" value="1"/>
</dbReference>
<dbReference type="AlphaFoldDB" id="A0ABD3TIS3"/>
<dbReference type="Gene3D" id="3.40.50.10140">
    <property type="entry name" value="Toll/interleukin-1 receptor homology (TIR) domain"/>
    <property type="match status" value="1"/>
</dbReference>
<dbReference type="InterPro" id="IPR000488">
    <property type="entry name" value="Death_dom"/>
</dbReference>
<dbReference type="Pfam" id="PF00531">
    <property type="entry name" value="Death"/>
    <property type="match status" value="1"/>
</dbReference>
<dbReference type="InterPro" id="IPR000157">
    <property type="entry name" value="TIR_dom"/>
</dbReference>
<name>A0ABD3TIS3_SINWO</name>
<keyword evidence="10" id="KW-1185">Reference proteome</keyword>
<dbReference type="InterPro" id="IPR011029">
    <property type="entry name" value="DEATH-like_dom_sf"/>
</dbReference>
<dbReference type="GO" id="GO:0045087">
    <property type="term" value="P:innate immune response"/>
    <property type="evidence" value="ECO:0007669"/>
    <property type="project" value="UniProtKB-KW"/>
</dbReference>
<dbReference type="PROSITE" id="PS50104">
    <property type="entry name" value="TIR"/>
    <property type="match status" value="1"/>
</dbReference>
<reference evidence="9 10" key="1">
    <citation type="submission" date="2024-11" db="EMBL/GenBank/DDBJ databases">
        <title>Chromosome-level genome assembly of the freshwater bivalve Anodonta woodiana.</title>
        <authorList>
            <person name="Chen X."/>
        </authorList>
    </citation>
    <scope>NUCLEOTIDE SEQUENCE [LARGE SCALE GENOMIC DNA]</scope>
    <source>
        <strain evidence="9">MN2024</strain>
        <tissue evidence="9">Gills</tissue>
    </source>
</reference>
<gene>
    <name evidence="9" type="ORF">ACJMK2_022351</name>
</gene>
<evidence type="ECO:0000256" key="3">
    <source>
        <dbReference type="ARBA" id="ARBA00022588"/>
    </source>
</evidence>
<keyword evidence="5" id="KW-0395">Inflammatory response</keyword>
<dbReference type="SMART" id="SM00255">
    <property type="entry name" value="TIR"/>
    <property type="match status" value="1"/>
</dbReference>
<dbReference type="CDD" id="cd08312">
    <property type="entry name" value="Death_MyD88"/>
    <property type="match status" value="1"/>
</dbReference>
<feature type="region of interest" description="Disordered" evidence="6">
    <location>
        <begin position="349"/>
        <end position="379"/>
    </location>
</feature>
<dbReference type="GO" id="GO:0005737">
    <property type="term" value="C:cytoplasm"/>
    <property type="evidence" value="ECO:0007669"/>
    <property type="project" value="UniProtKB-SubCell"/>
</dbReference>
<feature type="domain" description="Death" evidence="7">
    <location>
        <begin position="54"/>
        <end position="119"/>
    </location>
</feature>
<dbReference type="SUPFAM" id="SSF52200">
    <property type="entry name" value="Toll/Interleukin receptor TIR domain"/>
    <property type="match status" value="1"/>
</dbReference>
<dbReference type="PROSITE" id="PS50017">
    <property type="entry name" value="DEATH_DOMAIN"/>
    <property type="match status" value="1"/>
</dbReference>
<comment type="subcellular location">
    <subcellularLocation>
        <location evidence="1">Cytoplasm</location>
    </subcellularLocation>
</comment>
<evidence type="ECO:0000259" key="8">
    <source>
        <dbReference type="PROSITE" id="PS50104"/>
    </source>
</evidence>
<dbReference type="FunFam" id="1.10.533.10:FF:000029">
    <property type="entry name" value="Myeloid differentiation primary response protein MyD88"/>
    <property type="match status" value="1"/>
</dbReference>
<dbReference type="Pfam" id="PF13676">
    <property type="entry name" value="TIR_2"/>
    <property type="match status" value="1"/>
</dbReference>
<evidence type="ECO:0000313" key="9">
    <source>
        <dbReference type="EMBL" id="KAL3836949.1"/>
    </source>
</evidence>
<dbReference type="Proteomes" id="UP001634394">
    <property type="component" value="Unassembled WGS sequence"/>
</dbReference>
<dbReference type="InterPro" id="IPR017281">
    <property type="entry name" value="Myelin_different_resp_MyD88"/>
</dbReference>
<protein>
    <recommendedName>
        <fullName evidence="11">Myeloid differentiation factor 88</fullName>
    </recommendedName>
</protein>
<dbReference type="InterPro" id="IPR035897">
    <property type="entry name" value="Toll_tir_struct_dom_sf"/>
</dbReference>
<dbReference type="SUPFAM" id="SSF47986">
    <property type="entry name" value="DEATH domain"/>
    <property type="match status" value="1"/>
</dbReference>
<evidence type="ECO:0000256" key="6">
    <source>
        <dbReference type="SAM" id="MobiDB-lite"/>
    </source>
</evidence>
<dbReference type="PANTHER" id="PTHR15079:SF3">
    <property type="entry name" value="MYELOID DIFFERENTIATION PRIMARY RESPONSE PROTEIN MYD88"/>
    <property type="match status" value="1"/>
</dbReference>
<feature type="domain" description="TIR" evidence="8">
    <location>
        <begin position="172"/>
        <end position="305"/>
    </location>
</feature>
<feature type="compositionally biased region" description="Polar residues" evidence="6">
    <location>
        <begin position="357"/>
        <end position="366"/>
    </location>
</feature>
<dbReference type="PANTHER" id="PTHR15079">
    <property type="entry name" value="MYD88"/>
    <property type="match status" value="1"/>
</dbReference>